<feature type="domain" description="AB hydrolase-1" evidence="1">
    <location>
        <begin position="28"/>
        <end position="274"/>
    </location>
</feature>
<protein>
    <recommendedName>
        <fullName evidence="1">AB hydrolase-1 domain-containing protein</fullName>
    </recommendedName>
</protein>
<proteinExistence type="predicted"/>
<evidence type="ECO:0000313" key="3">
    <source>
        <dbReference type="Proteomes" id="UP000607197"/>
    </source>
</evidence>
<reference evidence="2" key="2">
    <citation type="submission" date="2020-09" db="EMBL/GenBank/DDBJ databases">
        <authorList>
            <person name="Sun Q."/>
            <person name="Ohkuma M."/>
        </authorList>
    </citation>
    <scope>NUCLEOTIDE SEQUENCE</scope>
    <source>
        <strain evidence="2">JCM 19596</strain>
    </source>
</reference>
<comment type="caution">
    <text evidence="2">The sequence shown here is derived from an EMBL/GenBank/DDBJ whole genome shotgun (WGS) entry which is preliminary data.</text>
</comment>
<dbReference type="SUPFAM" id="SSF53474">
    <property type="entry name" value="alpha/beta-Hydrolases"/>
    <property type="match status" value="1"/>
</dbReference>
<sequence length="286" mass="29185">MTERGVSTVTVEEGRSVAYAEYGDPDGPVVFFCHGTPGSRLAGELVDEDARAAGVRVVAPDRPGVGASDAASRSRRIADWATDVAALADHVGADTYRVLGVSGGGPFALACAARTPSRVEEAAVVSGLGPPGAPGDDHTLGDRVLFAAGRISPLAARLPAWALARGLAAVEDVESLVSDPPEPDQRLLAGEVGAAVLADAQEAFADGSAGVARDYALLASDWGFSLDAITVPVAVYHGVEDGNVPYAHGEYVADRVPEATLTTYEEKGHVAGIVEGTAAALDRMSG</sequence>
<dbReference type="Gene3D" id="3.40.50.1820">
    <property type="entry name" value="alpha/beta hydrolase"/>
    <property type="match status" value="1"/>
</dbReference>
<evidence type="ECO:0000313" key="2">
    <source>
        <dbReference type="EMBL" id="GGL70374.1"/>
    </source>
</evidence>
<dbReference type="InterPro" id="IPR000073">
    <property type="entry name" value="AB_hydrolase_1"/>
</dbReference>
<dbReference type="EMBL" id="BMPG01000005">
    <property type="protein sequence ID" value="GGL70374.1"/>
    <property type="molecule type" value="Genomic_DNA"/>
</dbReference>
<dbReference type="RefSeq" id="WP_188980483.1">
    <property type="nucleotide sequence ID" value="NZ_BMPG01000005.1"/>
</dbReference>
<organism evidence="2 3">
    <name type="scientific">Halocalculus aciditolerans</name>
    <dbReference type="NCBI Taxonomy" id="1383812"/>
    <lineage>
        <taxon>Archaea</taxon>
        <taxon>Methanobacteriati</taxon>
        <taxon>Methanobacteriota</taxon>
        <taxon>Stenosarchaea group</taxon>
        <taxon>Halobacteria</taxon>
        <taxon>Halobacteriales</taxon>
        <taxon>Halobacteriaceae</taxon>
        <taxon>Halocalculus</taxon>
    </lineage>
</organism>
<dbReference type="PANTHER" id="PTHR43433">
    <property type="entry name" value="HYDROLASE, ALPHA/BETA FOLD FAMILY PROTEIN"/>
    <property type="match status" value="1"/>
</dbReference>
<accession>A0A830FFU4</accession>
<gene>
    <name evidence="2" type="ORF">GCM10009039_30540</name>
</gene>
<dbReference type="Pfam" id="PF00561">
    <property type="entry name" value="Abhydrolase_1"/>
    <property type="match status" value="1"/>
</dbReference>
<evidence type="ECO:0000259" key="1">
    <source>
        <dbReference type="Pfam" id="PF00561"/>
    </source>
</evidence>
<dbReference type="PRINTS" id="PR00111">
    <property type="entry name" value="ABHYDROLASE"/>
</dbReference>
<reference evidence="2" key="1">
    <citation type="journal article" date="2014" name="Int. J. Syst. Evol. Microbiol.">
        <title>Complete genome sequence of Corynebacterium casei LMG S-19264T (=DSM 44701T), isolated from a smear-ripened cheese.</title>
        <authorList>
            <consortium name="US DOE Joint Genome Institute (JGI-PGF)"/>
            <person name="Walter F."/>
            <person name="Albersmeier A."/>
            <person name="Kalinowski J."/>
            <person name="Ruckert C."/>
        </authorList>
    </citation>
    <scope>NUCLEOTIDE SEQUENCE</scope>
    <source>
        <strain evidence="2">JCM 19596</strain>
    </source>
</reference>
<dbReference type="PANTHER" id="PTHR43433:SF5">
    <property type="entry name" value="AB HYDROLASE-1 DOMAIN-CONTAINING PROTEIN"/>
    <property type="match status" value="1"/>
</dbReference>
<keyword evidence="3" id="KW-1185">Reference proteome</keyword>
<dbReference type="Proteomes" id="UP000607197">
    <property type="component" value="Unassembled WGS sequence"/>
</dbReference>
<dbReference type="AlphaFoldDB" id="A0A830FFU4"/>
<dbReference type="OrthoDB" id="9890at2157"/>
<name>A0A830FFU4_9EURY</name>
<dbReference type="InterPro" id="IPR029058">
    <property type="entry name" value="AB_hydrolase_fold"/>
</dbReference>
<dbReference type="InterPro" id="IPR050471">
    <property type="entry name" value="AB_hydrolase"/>
</dbReference>